<name>A0A2K9PP80_9FLAO</name>
<dbReference type="InterPro" id="IPR002110">
    <property type="entry name" value="Ankyrin_rpt"/>
</dbReference>
<dbReference type="Pfam" id="PF12796">
    <property type="entry name" value="Ank_2"/>
    <property type="match status" value="1"/>
</dbReference>
<evidence type="ECO:0000313" key="1">
    <source>
        <dbReference type="EMBL" id="AUP78387.1"/>
    </source>
</evidence>
<dbReference type="EMBL" id="CP025791">
    <property type="protein sequence ID" value="AUP78387.1"/>
    <property type="molecule type" value="Genomic_DNA"/>
</dbReference>
<dbReference type="OrthoDB" id="1164153at2"/>
<reference evidence="1 2" key="1">
    <citation type="submission" date="2018-01" db="EMBL/GenBank/DDBJ databases">
        <title>Complete genome sequence of Flavivirga eckloniae ECD14 isolated from seaweed Ecklonia cava.</title>
        <authorList>
            <person name="Lee J.H."/>
            <person name="Baik K.S."/>
            <person name="Seong C.N."/>
        </authorList>
    </citation>
    <scope>NUCLEOTIDE SEQUENCE [LARGE SCALE GENOMIC DNA]</scope>
    <source>
        <strain evidence="1 2">ECD14</strain>
    </source>
</reference>
<proteinExistence type="predicted"/>
<dbReference type="InterPro" id="IPR036770">
    <property type="entry name" value="Ankyrin_rpt-contain_sf"/>
</dbReference>
<organism evidence="1 2">
    <name type="scientific">Flavivirga eckloniae</name>
    <dbReference type="NCBI Taxonomy" id="1803846"/>
    <lineage>
        <taxon>Bacteria</taxon>
        <taxon>Pseudomonadati</taxon>
        <taxon>Bacteroidota</taxon>
        <taxon>Flavobacteriia</taxon>
        <taxon>Flavobacteriales</taxon>
        <taxon>Flavobacteriaceae</taxon>
        <taxon>Flavivirga</taxon>
    </lineage>
</organism>
<gene>
    <name evidence="1" type="ORF">C1H87_06550</name>
</gene>
<evidence type="ECO:0000313" key="2">
    <source>
        <dbReference type="Proteomes" id="UP000235826"/>
    </source>
</evidence>
<dbReference type="InterPro" id="IPR052801">
    <property type="entry name" value="Ankyrin-EF-hand"/>
</dbReference>
<protein>
    <submittedName>
        <fullName evidence="1">Ankyrin repeat domain-containing protein</fullName>
    </submittedName>
</protein>
<sequence length="100" mass="11449">MSGGDWKSMFKAVQEDDFELVKFYLNMGIDPNYQHPEFMASPLVESIRYNHLKIAKLLLESGGNPSIKEVMGQETPMLVAKKLNNQKAIDLLNFYINKPE</sequence>
<dbReference type="SUPFAM" id="SSF48403">
    <property type="entry name" value="Ankyrin repeat"/>
    <property type="match status" value="1"/>
</dbReference>
<keyword evidence="2" id="KW-1185">Reference proteome</keyword>
<dbReference type="PANTHER" id="PTHR24127:SF1">
    <property type="entry name" value="ANKYRIN REPEAT AND EF-HAND DOMAIN-CONTAINING PROTEIN 1"/>
    <property type="match status" value="1"/>
</dbReference>
<dbReference type="RefSeq" id="WP_102755043.1">
    <property type="nucleotide sequence ID" value="NZ_CP025791.1"/>
</dbReference>
<dbReference type="Proteomes" id="UP000235826">
    <property type="component" value="Chromosome"/>
</dbReference>
<dbReference type="PANTHER" id="PTHR24127">
    <property type="entry name" value="ANKYRIN REPEAT AND EF-HAND DOMAIN-CONTAINING PROTEIN 1"/>
    <property type="match status" value="1"/>
</dbReference>
<dbReference type="AlphaFoldDB" id="A0A2K9PP80"/>
<dbReference type="KEGG" id="fek:C1H87_06550"/>
<accession>A0A2K9PP80</accession>
<dbReference type="Gene3D" id="1.25.40.20">
    <property type="entry name" value="Ankyrin repeat-containing domain"/>
    <property type="match status" value="1"/>
</dbReference>